<dbReference type="EMBL" id="JAEPBG010000004">
    <property type="protein sequence ID" value="MBK4735400.1"/>
    <property type="molecule type" value="Genomic_DNA"/>
</dbReference>
<dbReference type="Proteomes" id="UP000622890">
    <property type="component" value="Unassembled WGS sequence"/>
</dbReference>
<protein>
    <recommendedName>
        <fullName evidence="4">Lipoprotein</fullName>
    </recommendedName>
</protein>
<organism evidence="2 3">
    <name type="scientific">Noviherbaspirillum pedocola</name>
    <dbReference type="NCBI Taxonomy" id="2801341"/>
    <lineage>
        <taxon>Bacteria</taxon>
        <taxon>Pseudomonadati</taxon>
        <taxon>Pseudomonadota</taxon>
        <taxon>Betaproteobacteria</taxon>
        <taxon>Burkholderiales</taxon>
        <taxon>Oxalobacteraceae</taxon>
        <taxon>Noviherbaspirillum</taxon>
    </lineage>
</organism>
<evidence type="ECO:0000313" key="2">
    <source>
        <dbReference type="EMBL" id="MBK4735400.1"/>
    </source>
</evidence>
<dbReference type="PROSITE" id="PS51257">
    <property type="entry name" value="PROKAR_LIPOPROTEIN"/>
    <property type="match status" value="1"/>
</dbReference>
<sequence>MRITGIAGCARRWPGMAAIVGGLALAAGSCGAAEGLNGMSDAAAAAQINRAGSFPEQVPSWEGRALPADVAPSASAGDSAAPEDTHWRLRLGLDMPLRTEEGGAKGAGFQGSPAVSPTLQADIRYNPYSAWFIGVTFYRYLMGDRQRPWNPDFTYVFGYDDWHPGTFSLVYGNYTGNRLNPDRSHLIEGQREEFTHFRQGQLSLGYKLVIPQTVKSWLVLRERDDVGCSTNFNYTPRYTDLKTSKLRSGKRSVSLSCRYTTPENWYVNGTFLYYPDRSQQQPWDPDFTYGFGYFDWHPGTVTVQYNNYSGNRYPWHAGSPGQGNFRYGSISISWSMAW</sequence>
<keyword evidence="1" id="KW-0732">Signal</keyword>
<evidence type="ECO:0008006" key="4">
    <source>
        <dbReference type="Google" id="ProtNLM"/>
    </source>
</evidence>
<gene>
    <name evidence="2" type="ORF">JJB74_12315</name>
</gene>
<feature type="chain" id="PRO_5037808973" description="Lipoprotein" evidence="1">
    <location>
        <begin position="33"/>
        <end position="338"/>
    </location>
</feature>
<dbReference type="RefSeq" id="WP_200592162.1">
    <property type="nucleotide sequence ID" value="NZ_JAEPBG010000004.1"/>
</dbReference>
<evidence type="ECO:0000256" key="1">
    <source>
        <dbReference type="SAM" id="SignalP"/>
    </source>
</evidence>
<name>A0A934W6Q1_9BURK</name>
<feature type="signal peptide" evidence="1">
    <location>
        <begin position="1"/>
        <end position="32"/>
    </location>
</feature>
<accession>A0A934W6Q1</accession>
<dbReference type="AlphaFoldDB" id="A0A934W6Q1"/>
<proteinExistence type="predicted"/>
<evidence type="ECO:0000313" key="3">
    <source>
        <dbReference type="Proteomes" id="UP000622890"/>
    </source>
</evidence>
<comment type="caution">
    <text evidence="2">The sequence shown here is derived from an EMBL/GenBank/DDBJ whole genome shotgun (WGS) entry which is preliminary data.</text>
</comment>
<keyword evidence="3" id="KW-1185">Reference proteome</keyword>
<reference evidence="2" key="1">
    <citation type="submission" date="2021-01" db="EMBL/GenBank/DDBJ databases">
        <title>Genome sequence of strain Noviherbaspirillum sp. DKR-6.</title>
        <authorList>
            <person name="Chaudhary D.K."/>
        </authorList>
    </citation>
    <scope>NUCLEOTIDE SEQUENCE</scope>
    <source>
        <strain evidence="2">DKR-6</strain>
    </source>
</reference>